<evidence type="ECO:0000313" key="1">
    <source>
        <dbReference type="EMBL" id="KAJ7514148.1"/>
    </source>
</evidence>
<proteinExistence type="predicted"/>
<gene>
    <name evidence="1" type="ORF">O6H91_23G030400</name>
</gene>
<sequence length="88" mass="9800">MQMTSIQTDSQKALPMQPGIPRHTCPFSIGPRNCIGQVFALMEAKVVLCKLLQRFSFELSPTYAHAPRPLGLLRPQHGMQVLVKPIDS</sequence>
<comment type="caution">
    <text evidence="1">The sequence shown here is derived from an EMBL/GenBank/DDBJ whole genome shotgun (WGS) entry which is preliminary data.</text>
</comment>
<organism evidence="1 2">
    <name type="scientific">Diphasiastrum complanatum</name>
    <name type="common">Issler's clubmoss</name>
    <name type="synonym">Lycopodium complanatum</name>
    <dbReference type="NCBI Taxonomy" id="34168"/>
    <lineage>
        <taxon>Eukaryota</taxon>
        <taxon>Viridiplantae</taxon>
        <taxon>Streptophyta</taxon>
        <taxon>Embryophyta</taxon>
        <taxon>Tracheophyta</taxon>
        <taxon>Lycopodiopsida</taxon>
        <taxon>Lycopodiales</taxon>
        <taxon>Lycopodiaceae</taxon>
        <taxon>Lycopodioideae</taxon>
        <taxon>Diphasiastrum</taxon>
    </lineage>
</organism>
<protein>
    <submittedName>
        <fullName evidence="1">Uncharacterized protein</fullName>
    </submittedName>
</protein>
<dbReference type="EMBL" id="CM055114">
    <property type="protein sequence ID" value="KAJ7514148.1"/>
    <property type="molecule type" value="Genomic_DNA"/>
</dbReference>
<accession>A0ACC2A9F1</accession>
<dbReference type="Proteomes" id="UP001162992">
    <property type="component" value="Chromosome 23"/>
</dbReference>
<evidence type="ECO:0000313" key="2">
    <source>
        <dbReference type="Proteomes" id="UP001162992"/>
    </source>
</evidence>
<reference evidence="2" key="1">
    <citation type="journal article" date="2024" name="Proc. Natl. Acad. Sci. U.S.A.">
        <title>Extraordinary preservation of gene collinearity over three hundred million years revealed in homosporous lycophytes.</title>
        <authorList>
            <person name="Li C."/>
            <person name="Wickell D."/>
            <person name="Kuo L.Y."/>
            <person name="Chen X."/>
            <person name="Nie B."/>
            <person name="Liao X."/>
            <person name="Peng D."/>
            <person name="Ji J."/>
            <person name="Jenkins J."/>
            <person name="Williams M."/>
            <person name="Shu S."/>
            <person name="Plott C."/>
            <person name="Barry K."/>
            <person name="Rajasekar S."/>
            <person name="Grimwood J."/>
            <person name="Han X."/>
            <person name="Sun S."/>
            <person name="Hou Z."/>
            <person name="He W."/>
            <person name="Dai G."/>
            <person name="Sun C."/>
            <person name="Schmutz J."/>
            <person name="Leebens-Mack J.H."/>
            <person name="Li F.W."/>
            <person name="Wang L."/>
        </authorList>
    </citation>
    <scope>NUCLEOTIDE SEQUENCE [LARGE SCALE GENOMIC DNA]</scope>
    <source>
        <strain evidence="2">cv. PW_Plant_1</strain>
    </source>
</reference>
<keyword evidence="2" id="KW-1185">Reference proteome</keyword>
<name>A0ACC2A9F1_DIPCM</name>